<protein>
    <submittedName>
        <fullName evidence="1">Uncharacterized protein</fullName>
    </submittedName>
</protein>
<sequence length="202" mass="22751">MSIAKRRGRKPGKKAFAKQVEARRNPHWLDCQECGLEGAEVDGDVTAYTCWKCVCSAIPWPVAKQPESADEKTARLERKAARLAKKEAIAKGTYVEPTKPGSLGFGRGWHRCVIFSQLDEDGKQVYYSRGKKITKAQFTKLVREHAKKHAPKPTAEFGRGWHFRKLFVAPNGDVYTMGKLAKKATKNPNEAELDLLMEQHVK</sequence>
<reference evidence="1" key="1">
    <citation type="journal article" date="2015" name="Nature">
        <title>Complex archaea that bridge the gap between prokaryotes and eukaryotes.</title>
        <authorList>
            <person name="Spang A."/>
            <person name="Saw J.H."/>
            <person name="Jorgensen S.L."/>
            <person name="Zaremba-Niedzwiedzka K."/>
            <person name="Martijn J."/>
            <person name="Lind A.E."/>
            <person name="van Eijk R."/>
            <person name="Schleper C."/>
            <person name="Guy L."/>
            <person name="Ettema T.J."/>
        </authorList>
    </citation>
    <scope>NUCLEOTIDE SEQUENCE</scope>
</reference>
<accession>A0A0F9HEY3</accession>
<evidence type="ECO:0000313" key="1">
    <source>
        <dbReference type="EMBL" id="KKM01722.1"/>
    </source>
</evidence>
<dbReference type="AlphaFoldDB" id="A0A0F9HEY3"/>
<comment type="caution">
    <text evidence="1">The sequence shown here is derived from an EMBL/GenBank/DDBJ whole genome shotgun (WGS) entry which is preliminary data.</text>
</comment>
<proteinExistence type="predicted"/>
<gene>
    <name evidence="1" type="ORF">LCGC14_1791590</name>
</gene>
<organism evidence="1">
    <name type="scientific">marine sediment metagenome</name>
    <dbReference type="NCBI Taxonomy" id="412755"/>
    <lineage>
        <taxon>unclassified sequences</taxon>
        <taxon>metagenomes</taxon>
        <taxon>ecological metagenomes</taxon>
    </lineage>
</organism>
<name>A0A0F9HEY3_9ZZZZ</name>
<dbReference type="EMBL" id="LAZR01017119">
    <property type="protein sequence ID" value="KKM01722.1"/>
    <property type="molecule type" value="Genomic_DNA"/>
</dbReference>